<dbReference type="AlphaFoldDB" id="A0A0F9FUP1"/>
<dbReference type="EMBL" id="LAZR01020083">
    <property type="protein sequence ID" value="KKL90169.1"/>
    <property type="molecule type" value="Genomic_DNA"/>
</dbReference>
<name>A0A0F9FUP1_9ZZZZ</name>
<organism evidence="1">
    <name type="scientific">marine sediment metagenome</name>
    <dbReference type="NCBI Taxonomy" id="412755"/>
    <lineage>
        <taxon>unclassified sequences</taxon>
        <taxon>metagenomes</taxon>
        <taxon>ecological metagenomes</taxon>
    </lineage>
</organism>
<reference evidence="1" key="1">
    <citation type="journal article" date="2015" name="Nature">
        <title>Complex archaea that bridge the gap between prokaryotes and eukaryotes.</title>
        <authorList>
            <person name="Spang A."/>
            <person name="Saw J.H."/>
            <person name="Jorgensen S.L."/>
            <person name="Zaremba-Niedzwiedzka K."/>
            <person name="Martijn J."/>
            <person name="Lind A.E."/>
            <person name="van Eijk R."/>
            <person name="Schleper C."/>
            <person name="Guy L."/>
            <person name="Ettema T.J."/>
        </authorList>
    </citation>
    <scope>NUCLEOTIDE SEQUENCE</scope>
</reference>
<gene>
    <name evidence="1" type="ORF">LCGC14_1907380</name>
</gene>
<evidence type="ECO:0000313" key="1">
    <source>
        <dbReference type="EMBL" id="KKL90169.1"/>
    </source>
</evidence>
<proteinExistence type="predicted"/>
<comment type="caution">
    <text evidence="1">The sequence shown here is derived from an EMBL/GenBank/DDBJ whole genome shotgun (WGS) entry which is preliminary data.</text>
</comment>
<accession>A0A0F9FUP1</accession>
<sequence length="112" mass="13002">MKKVNLTPTFTITIMTRLEGEVTKAVSYHDLIKETLEFSPQGGFSLEIMHPRLRILTVLHKAKGKNTVSFEDGDFELLYKLYKDMKFMVVSQGYKDFKDHLDEVAKQTEKDK</sequence>
<protein>
    <submittedName>
        <fullName evidence="1">Uncharacterized protein</fullName>
    </submittedName>
</protein>